<dbReference type="AlphaFoldDB" id="A0A8I1AB38"/>
<reference evidence="1 2" key="1">
    <citation type="submission" date="2020-12" db="EMBL/GenBank/DDBJ databases">
        <title>WGS of Thermoactinomyces spp.</title>
        <authorList>
            <person name="Cheng K."/>
        </authorList>
    </citation>
    <scope>NUCLEOTIDE SEQUENCE [LARGE SCALE GENOMIC DNA]</scope>
    <source>
        <strain evidence="2">CICC 10671\DSM 43846</strain>
    </source>
</reference>
<keyword evidence="2" id="KW-1185">Reference proteome</keyword>
<accession>A0A8I1AB38</accession>
<dbReference type="Gene3D" id="2.30.30.240">
    <property type="entry name" value="PRC-barrel domain"/>
    <property type="match status" value="1"/>
</dbReference>
<dbReference type="PANTHER" id="PTHR40061:SF2">
    <property type="entry name" value="PRC-BARREL DOMAIN-CONTAINING PROTEIN"/>
    <property type="match status" value="1"/>
</dbReference>
<dbReference type="InterPro" id="IPR011033">
    <property type="entry name" value="PRC_barrel-like_sf"/>
</dbReference>
<gene>
    <name evidence="1" type="ORF">I8U20_13805</name>
</gene>
<evidence type="ECO:0000313" key="2">
    <source>
        <dbReference type="Proteomes" id="UP000633619"/>
    </source>
</evidence>
<dbReference type="Proteomes" id="UP000633619">
    <property type="component" value="Unassembled WGS sequence"/>
</dbReference>
<sequence length="85" mass="9905">MRWSELAEKECIDLVGGERLGDLLHADMSFDPLTGKIHAILVPTESSWFKKKHRFMELTWSMIRKVGPEMLIVDSLDRRSSKKQF</sequence>
<dbReference type="EMBL" id="JAECVW010000014">
    <property type="protein sequence ID" value="MBH8596375.1"/>
    <property type="molecule type" value="Genomic_DNA"/>
</dbReference>
<comment type="caution">
    <text evidence="1">The sequence shown here is derived from an EMBL/GenBank/DDBJ whole genome shotgun (WGS) entry which is preliminary data.</text>
</comment>
<organism evidence="1 2">
    <name type="scientific">Thermoactinomyces intermedius</name>
    <dbReference type="NCBI Taxonomy" id="2024"/>
    <lineage>
        <taxon>Bacteria</taxon>
        <taxon>Bacillati</taxon>
        <taxon>Bacillota</taxon>
        <taxon>Bacilli</taxon>
        <taxon>Bacillales</taxon>
        <taxon>Thermoactinomycetaceae</taxon>
        <taxon>Thermoactinomyces</taxon>
    </lineage>
</organism>
<dbReference type="SUPFAM" id="SSF50346">
    <property type="entry name" value="PRC-barrel domain"/>
    <property type="match status" value="1"/>
</dbReference>
<dbReference type="PANTHER" id="PTHR40061">
    <property type="entry name" value="SPORULATION PROTEIN YLMC-RELATED"/>
    <property type="match status" value="1"/>
</dbReference>
<evidence type="ECO:0000313" key="1">
    <source>
        <dbReference type="EMBL" id="MBH8596375.1"/>
    </source>
</evidence>
<proteinExistence type="predicted"/>
<dbReference type="NCBIfam" id="TIGR02888">
    <property type="entry name" value="spore_YlmC_YmxH"/>
    <property type="match status" value="1"/>
</dbReference>
<name>A0A8I1AB38_THEIN</name>
<dbReference type="InterPro" id="IPR014238">
    <property type="entry name" value="Spore_YlmC/YmxH"/>
</dbReference>
<protein>
    <submittedName>
        <fullName evidence="1">YlmC/YmxH family sporulation protein</fullName>
    </submittedName>
</protein>